<dbReference type="AlphaFoldDB" id="A0A382U6L2"/>
<organism evidence="3">
    <name type="scientific">marine metagenome</name>
    <dbReference type="NCBI Taxonomy" id="408172"/>
    <lineage>
        <taxon>unclassified sequences</taxon>
        <taxon>metagenomes</taxon>
        <taxon>ecological metagenomes</taxon>
    </lineage>
</organism>
<dbReference type="SUPFAM" id="SSF75625">
    <property type="entry name" value="YebC-like"/>
    <property type="match status" value="1"/>
</dbReference>
<feature type="domain" description="TACO1/YebC-like N-terminal" evidence="2">
    <location>
        <begin position="5"/>
        <end position="37"/>
    </location>
</feature>
<feature type="compositionally biased region" description="Basic residues" evidence="1">
    <location>
        <begin position="9"/>
        <end position="19"/>
    </location>
</feature>
<proteinExistence type="predicted"/>
<dbReference type="EMBL" id="UINC01141585">
    <property type="protein sequence ID" value="SVD29411.1"/>
    <property type="molecule type" value="Genomic_DNA"/>
</dbReference>
<protein>
    <recommendedName>
        <fullName evidence="2">TACO1/YebC-like N-terminal domain-containing protein</fullName>
    </recommendedName>
</protein>
<evidence type="ECO:0000259" key="2">
    <source>
        <dbReference type="Pfam" id="PF20772"/>
    </source>
</evidence>
<feature type="region of interest" description="Disordered" evidence="1">
    <location>
        <begin position="1"/>
        <end position="22"/>
    </location>
</feature>
<accession>A0A382U6L2</accession>
<dbReference type="Gene3D" id="1.10.10.200">
    <property type="match status" value="1"/>
</dbReference>
<name>A0A382U6L2_9ZZZZ</name>
<evidence type="ECO:0000313" key="3">
    <source>
        <dbReference type="EMBL" id="SVD29411.1"/>
    </source>
</evidence>
<dbReference type="Pfam" id="PF20772">
    <property type="entry name" value="TACO1_YebC_N"/>
    <property type="match status" value="1"/>
</dbReference>
<evidence type="ECO:0000256" key="1">
    <source>
        <dbReference type="SAM" id="MobiDB-lite"/>
    </source>
</evidence>
<reference evidence="3" key="1">
    <citation type="submission" date="2018-05" db="EMBL/GenBank/DDBJ databases">
        <authorList>
            <person name="Lanie J.A."/>
            <person name="Ng W.-L."/>
            <person name="Kazmierczak K.M."/>
            <person name="Andrzejewski T.M."/>
            <person name="Davidsen T.M."/>
            <person name="Wayne K.J."/>
            <person name="Tettelin H."/>
            <person name="Glass J.I."/>
            <person name="Rusch D."/>
            <person name="Podicherti R."/>
            <person name="Tsui H.-C.T."/>
            <person name="Winkler M.E."/>
        </authorList>
    </citation>
    <scope>NUCLEOTIDE SEQUENCE</scope>
</reference>
<gene>
    <name evidence="3" type="ORF">METZ01_LOCUS382265</name>
</gene>
<sequence>MAGHSHWAGIKHKKGKADKKRSNIFSKLSREIIVAAKL</sequence>
<feature type="non-terminal residue" evidence="3">
    <location>
        <position position="38"/>
    </location>
</feature>
<dbReference type="InterPro" id="IPR017856">
    <property type="entry name" value="Integrase-like_N"/>
</dbReference>
<dbReference type="InterPro" id="IPR029072">
    <property type="entry name" value="YebC-like"/>
</dbReference>
<dbReference type="InterPro" id="IPR049083">
    <property type="entry name" value="TACO1_YebC_N"/>
</dbReference>